<dbReference type="Proteomes" id="UP000011778">
    <property type="component" value="Unassembled WGS sequence"/>
</dbReference>
<sequence>MVFSRSTDLFKGINRTEETMKQIAILTALIIFTSCASVESKRSVSASGDPSEIFLKKKLFRWILIQISFLKNLHVDLSKKN</sequence>
<evidence type="ECO:0008006" key="3">
    <source>
        <dbReference type="Google" id="ProtNLM"/>
    </source>
</evidence>
<dbReference type="AlphaFoldDB" id="M3IHU2"/>
<accession>M3IHU2</accession>
<comment type="caution">
    <text evidence="1">The sequence shown here is derived from an EMBL/GenBank/DDBJ whole genome shotgun (WGS) entry which is preliminary data.</text>
</comment>
<proteinExistence type="predicted"/>
<name>M3IHU2_LEPIT</name>
<reference evidence="1 2" key="1">
    <citation type="submission" date="2013-02" db="EMBL/GenBank/DDBJ databases">
        <authorList>
            <person name="Harkins D.M."/>
            <person name="Durkin A.S."/>
            <person name="Brinkac L.M."/>
            <person name="Haft D.H."/>
            <person name="Selengut J.D."/>
            <person name="Sanka R."/>
            <person name="DePew J."/>
            <person name="Purushe J."/>
            <person name="Tulsiani S.M."/>
            <person name="Graham G.C."/>
            <person name="Burns M.-A."/>
            <person name="Dohnt M.F."/>
            <person name="Smythe L.D."/>
            <person name="McKay D.B."/>
            <person name="Craig S.B."/>
            <person name="Vinetz J.M."/>
            <person name="Sutton G.G."/>
            <person name="Nierman W.C."/>
            <person name="Fouts D.E."/>
        </authorList>
    </citation>
    <scope>NUCLEOTIDE SEQUENCE [LARGE SCALE GENOMIC DNA]</scope>
    <source>
        <strain evidence="1 2">LT2050</strain>
    </source>
</reference>
<organism evidence="1 2">
    <name type="scientific">Leptospira interrogans serovar Copenhageni str. LT2050</name>
    <dbReference type="NCBI Taxonomy" id="1001598"/>
    <lineage>
        <taxon>Bacteria</taxon>
        <taxon>Pseudomonadati</taxon>
        <taxon>Spirochaetota</taxon>
        <taxon>Spirochaetia</taxon>
        <taxon>Leptospirales</taxon>
        <taxon>Leptospiraceae</taxon>
        <taxon>Leptospira</taxon>
    </lineage>
</organism>
<evidence type="ECO:0000313" key="2">
    <source>
        <dbReference type="Proteomes" id="UP000011778"/>
    </source>
</evidence>
<gene>
    <name evidence="1" type="ORF">LEP1GSC150_4994</name>
</gene>
<protein>
    <recommendedName>
        <fullName evidence="3">Lipoprotein</fullName>
    </recommendedName>
</protein>
<dbReference type="EMBL" id="AFMD02000375">
    <property type="protein sequence ID" value="EMG20828.1"/>
    <property type="molecule type" value="Genomic_DNA"/>
</dbReference>
<dbReference type="PROSITE" id="PS51257">
    <property type="entry name" value="PROKAR_LIPOPROTEIN"/>
    <property type="match status" value="1"/>
</dbReference>
<evidence type="ECO:0000313" key="1">
    <source>
        <dbReference type="EMBL" id="EMG20828.1"/>
    </source>
</evidence>